<name>F0QQM1_MYCSL</name>
<protein>
    <submittedName>
        <fullName evidence="3">Uncharacterized protein</fullName>
    </submittedName>
</protein>
<dbReference type="KEGG" id="mss:MSU_0247"/>
<feature type="chain" id="PRO_5003257286" evidence="2">
    <location>
        <begin position="26"/>
        <end position="306"/>
    </location>
</feature>
<evidence type="ECO:0000313" key="4">
    <source>
        <dbReference type="Proteomes" id="UP000007484"/>
    </source>
</evidence>
<dbReference type="RefSeq" id="WP_013609739.1">
    <property type="nucleotide sequence ID" value="NC_015155.1"/>
</dbReference>
<dbReference type="AlphaFoldDB" id="F0QQM1"/>
<organism evidence="3 4">
    <name type="scientific">Mycoplasma suis (strain Illinois)</name>
    <dbReference type="NCBI Taxonomy" id="768700"/>
    <lineage>
        <taxon>Bacteria</taxon>
        <taxon>Bacillati</taxon>
        <taxon>Mycoplasmatota</taxon>
        <taxon>Mollicutes</taxon>
        <taxon>Mycoplasmataceae</taxon>
        <taxon>Mycoplasma</taxon>
    </lineage>
</organism>
<dbReference type="Proteomes" id="UP000007484">
    <property type="component" value="Chromosome"/>
</dbReference>
<evidence type="ECO:0000313" key="3">
    <source>
        <dbReference type="EMBL" id="ADX97791.1"/>
    </source>
</evidence>
<evidence type="ECO:0000256" key="1">
    <source>
        <dbReference type="SAM" id="MobiDB-lite"/>
    </source>
</evidence>
<feature type="compositionally biased region" description="Polar residues" evidence="1">
    <location>
        <begin position="125"/>
        <end position="142"/>
    </location>
</feature>
<feature type="compositionally biased region" description="Low complexity" evidence="1">
    <location>
        <begin position="115"/>
        <end position="124"/>
    </location>
</feature>
<feature type="signal peptide" evidence="2">
    <location>
        <begin position="1"/>
        <end position="25"/>
    </location>
</feature>
<dbReference type="HOGENOM" id="CLU_071808_0_0_14"/>
<gene>
    <name evidence="3" type="ordered locus">MSU_0247</name>
</gene>
<dbReference type="STRING" id="768700.MSU_0247"/>
<dbReference type="EMBL" id="CP002525">
    <property type="protein sequence ID" value="ADX97791.1"/>
    <property type="molecule type" value="Genomic_DNA"/>
</dbReference>
<feature type="region of interest" description="Disordered" evidence="1">
    <location>
        <begin position="41"/>
        <end position="157"/>
    </location>
</feature>
<proteinExistence type="predicted"/>
<feature type="compositionally biased region" description="Basic and acidic residues" evidence="1">
    <location>
        <begin position="58"/>
        <end position="69"/>
    </location>
</feature>
<sequence>MNLPLFAKLLVSACTVGGGSFGAYAAGLLGKSEIGSNSELINNPKLEENSSRHFNYAGKDRKEIDRDNSSDDIDSGDNTSSSLEGKGSSSDAQPVTDVKSANQQINNFQREESSDTPSTTETKTFSFQSTALQSELDNATSDISEKEDLEEDKEASQEIGEKFEDFVEDYDDSNEYEEGEIDLKIAEYIKTGNENQELSDQGPTCETWMRKTGNQHSISKENGENCTSRIQGKEWGRGDSVLLLTWLEVDQVKAKKVLKHYGLWSDNTQFKNDRKNSWDAGNWSCSRQFFGEDKFTITCDYYSRTN</sequence>
<keyword evidence="2" id="KW-0732">Signal</keyword>
<keyword evidence="4" id="KW-1185">Reference proteome</keyword>
<reference evidence="3 4" key="1">
    <citation type="journal article" date="2011" name="J. Bacteriol.">
        <title>Complete genome sequences of two hemotropic Mycoplasmas, Mycoplasma haemofelis strain Ohio2 and Mycoplasma suis strain Illinois.</title>
        <authorList>
            <person name="Messick J.B."/>
            <person name="Santos A.P."/>
            <person name="Guimaraes A.M."/>
        </authorList>
    </citation>
    <scope>NUCLEOTIDE SEQUENCE [LARGE SCALE GENOMIC DNA]</scope>
    <source>
        <strain evidence="3 4">Illinois</strain>
    </source>
</reference>
<evidence type="ECO:0000256" key="2">
    <source>
        <dbReference type="SAM" id="SignalP"/>
    </source>
</evidence>
<accession>F0QQM1</accession>
<feature type="compositionally biased region" description="Polar residues" evidence="1">
    <location>
        <begin position="99"/>
        <end position="108"/>
    </location>
</feature>
<feature type="compositionally biased region" description="Low complexity" evidence="1">
    <location>
        <begin position="76"/>
        <end position="90"/>
    </location>
</feature>